<evidence type="ECO:0000313" key="3">
    <source>
        <dbReference type="Proteomes" id="UP000002754"/>
    </source>
</evidence>
<dbReference type="Pfam" id="PF08807">
    <property type="entry name" value="DUF1798"/>
    <property type="match status" value="1"/>
</dbReference>
<evidence type="ECO:0000313" key="4">
    <source>
        <dbReference type="Proteomes" id="UP000297014"/>
    </source>
</evidence>
<dbReference type="EMBL" id="JALP01000163">
    <property type="protein sequence ID" value="THG90296.1"/>
    <property type="molecule type" value="Genomic_DNA"/>
</dbReference>
<accession>A0A094XJY9</accession>
<sequence>MTEEQLQQLRDVNKALRDKNEFAHDFFVHKARQEGYEPDFFGKVKPFTDEVTELTALWERLVESFVREYKPNQLYANQITQTVDNFETVAIKSFYGNTSLKRQLETFKSIKYVLSQVDEALNNLTN</sequence>
<comment type="caution">
    <text evidence="1">The sequence shown here is derived from an EMBL/GenBank/DDBJ whole genome shotgun (WGS) entry which is preliminary data.</text>
</comment>
<name>A0A094XJY9_ALKAL</name>
<evidence type="ECO:0000313" key="2">
    <source>
        <dbReference type="EMBL" id="THG90296.1"/>
    </source>
</evidence>
<dbReference type="InterPro" id="IPR023351">
    <property type="entry name" value="YppE-like_sf"/>
</dbReference>
<dbReference type="Proteomes" id="UP000002754">
    <property type="component" value="Unassembled WGS sequence"/>
</dbReference>
<dbReference type="STRING" id="1218173.BALCAV_0200115"/>
<dbReference type="EMBL" id="ALPT02000001">
    <property type="protein sequence ID" value="KGA99095.1"/>
    <property type="molecule type" value="Genomic_DNA"/>
</dbReference>
<keyword evidence="3" id="KW-1185">Reference proteome</keyword>
<protein>
    <recommendedName>
        <fullName evidence="5">DUF1798 domain-containing protein</fullName>
    </recommendedName>
</protein>
<organism evidence="1 3">
    <name type="scientific">Alkalihalobacillus alcalophilus ATCC 27647 = CGMCC 1.3604</name>
    <dbReference type="NCBI Taxonomy" id="1218173"/>
    <lineage>
        <taxon>Bacteria</taxon>
        <taxon>Bacillati</taxon>
        <taxon>Bacillota</taxon>
        <taxon>Bacilli</taxon>
        <taxon>Bacillales</taxon>
        <taxon>Bacillaceae</taxon>
        <taxon>Alkalihalobacillus</taxon>
    </lineage>
</organism>
<dbReference type="AlphaFoldDB" id="A0A094XJY9"/>
<reference evidence="2 4" key="2">
    <citation type="submission" date="2014-01" db="EMBL/GenBank/DDBJ databases">
        <title>Draft genome sequencing of Bacillus alcalophilus CGMCC 1.3604.</title>
        <authorList>
            <person name="Yang J."/>
            <person name="Diao L."/>
            <person name="Yang S."/>
        </authorList>
    </citation>
    <scope>NUCLEOTIDE SEQUENCE [LARGE SCALE GENOMIC DNA]</scope>
    <source>
        <strain evidence="2 4">CGMCC 1.3604</strain>
    </source>
</reference>
<dbReference type="SUPFAM" id="SSF140415">
    <property type="entry name" value="YppE-like"/>
    <property type="match status" value="1"/>
</dbReference>
<dbReference type="RefSeq" id="WP_003324464.1">
    <property type="nucleotide sequence ID" value="NZ_ALPT02000001.1"/>
</dbReference>
<dbReference type="Proteomes" id="UP000297014">
    <property type="component" value="Unassembled WGS sequence"/>
</dbReference>
<evidence type="ECO:0008006" key="5">
    <source>
        <dbReference type="Google" id="ProtNLM"/>
    </source>
</evidence>
<dbReference type="Gene3D" id="1.20.120.440">
    <property type="entry name" value="YppE-like"/>
    <property type="match status" value="1"/>
</dbReference>
<reference evidence="1 3" key="1">
    <citation type="journal article" date="2014" name="Genome Announc.">
        <title>Draft Genome Sequence of Bacillus alcalophilus AV1934, a Classic Alkaliphile Isolated from Human Feces in 1934.</title>
        <authorList>
            <person name="Attie O."/>
            <person name="Jayaprakash A."/>
            <person name="Shah H."/>
            <person name="Paulsen I.T."/>
            <person name="Morino M."/>
            <person name="Takahashi Y."/>
            <person name="Narumi I."/>
            <person name="Sachidanandam R."/>
            <person name="Satoh K."/>
            <person name="Ito M."/>
            <person name="Krulwich T.A."/>
        </authorList>
    </citation>
    <scope>NUCLEOTIDE SEQUENCE [LARGE SCALE GENOMIC DNA]</scope>
    <source>
        <strain evidence="1 3">AV1934</strain>
    </source>
</reference>
<gene>
    <name evidence="2" type="ORF">AJ85_11490</name>
    <name evidence="1" type="ORF">BALCAV_0200115</name>
</gene>
<evidence type="ECO:0000313" key="1">
    <source>
        <dbReference type="EMBL" id="KGA99095.1"/>
    </source>
</evidence>
<proteinExistence type="predicted"/>
<dbReference type="InterPro" id="IPR014913">
    <property type="entry name" value="YppE-like"/>
</dbReference>